<organism evidence="2 3">
    <name type="scientific">Pseudohalioglobus sediminis</name>
    <dbReference type="NCBI Taxonomy" id="2606449"/>
    <lineage>
        <taxon>Bacteria</taxon>
        <taxon>Pseudomonadati</taxon>
        <taxon>Pseudomonadota</taxon>
        <taxon>Gammaproteobacteria</taxon>
        <taxon>Cellvibrionales</taxon>
        <taxon>Halieaceae</taxon>
        <taxon>Pseudohalioglobus</taxon>
    </lineage>
</organism>
<name>A0A5B0WSP2_9GAMM</name>
<dbReference type="GO" id="GO:0035438">
    <property type="term" value="F:cyclic-di-GMP binding"/>
    <property type="evidence" value="ECO:0007669"/>
    <property type="project" value="InterPro"/>
</dbReference>
<dbReference type="Proteomes" id="UP000323708">
    <property type="component" value="Unassembled WGS sequence"/>
</dbReference>
<dbReference type="Pfam" id="PF07238">
    <property type="entry name" value="PilZ"/>
    <property type="match status" value="1"/>
</dbReference>
<protein>
    <submittedName>
        <fullName evidence="2">PilZ domain-containing protein</fullName>
    </submittedName>
</protein>
<keyword evidence="3" id="KW-1185">Reference proteome</keyword>
<proteinExistence type="predicted"/>
<accession>A0A5B0WSP2</accession>
<evidence type="ECO:0000313" key="3">
    <source>
        <dbReference type="Proteomes" id="UP000323708"/>
    </source>
</evidence>
<comment type="caution">
    <text evidence="2">The sequence shown here is derived from an EMBL/GenBank/DDBJ whole genome shotgun (WGS) entry which is preliminary data.</text>
</comment>
<dbReference type="EMBL" id="VTUX01000006">
    <property type="protein sequence ID" value="KAA1189936.1"/>
    <property type="molecule type" value="Genomic_DNA"/>
</dbReference>
<dbReference type="AlphaFoldDB" id="A0A5B0WSP2"/>
<feature type="domain" description="PilZ" evidence="1">
    <location>
        <begin position="10"/>
        <end position="108"/>
    </location>
</feature>
<dbReference type="InterPro" id="IPR009875">
    <property type="entry name" value="PilZ_domain"/>
</dbReference>
<sequence>MRGLAVDLERKHLRLPVESRVYIELEGATGEYAANGDEGIAICKTLDVSAQGLRVALDHELEEQAYLQVGVEPPHGDHPAEPFFLIAQVRWCRPGDTPDHPFIAGLALMPARGSDIDRWIALISDLAD</sequence>
<gene>
    <name evidence="2" type="ORF">F0M18_12740</name>
</gene>
<evidence type="ECO:0000259" key="1">
    <source>
        <dbReference type="Pfam" id="PF07238"/>
    </source>
</evidence>
<evidence type="ECO:0000313" key="2">
    <source>
        <dbReference type="EMBL" id="KAA1189936.1"/>
    </source>
</evidence>
<reference evidence="2 3" key="1">
    <citation type="submission" date="2019-09" db="EMBL/GenBank/DDBJ databases">
        <authorList>
            <person name="Chen X.-Y."/>
        </authorList>
    </citation>
    <scope>NUCLEOTIDE SEQUENCE [LARGE SCALE GENOMIC DNA]</scope>
    <source>
        <strain evidence="2 3">NY5</strain>
    </source>
</reference>